<keyword evidence="2" id="KW-0645">Protease</keyword>
<keyword evidence="3" id="KW-0732">Signal</keyword>
<comment type="similarity">
    <text evidence="1">Belongs to the peptidase S28 family.</text>
</comment>
<dbReference type="GO" id="GO:0008233">
    <property type="term" value="F:peptidase activity"/>
    <property type="evidence" value="ECO:0007669"/>
    <property type="project" value="UniProtKB-KW"/>
</dbReference>
<dbReference type="FunFam" id="1.20.120.980:FF:000006">
    <property type="entry name" value="Serine carboxypeptidase S28 family protein"/>
    <property type="match status" value="1"/>
</dbReference>
<dbReference type="SUPFAM" id="SSF53474">
    <property type="entry name" value="alpha/beta-Hydrolases"/>
    <property type="match status" value="1"/>
</dbReference>
<evidence type="ECO:0000256" key="3">
    <source>
        <dbReference type="ARBA" id="ARBA00022729"/>
    </source>
</evidence>
<dbReference type="AlphaFoldDB" id="A0ABD3BSC3"/>
<dbReference type="InterPro" id="IPR008758">
    <property type="entry name" value="Peptidase_S28"/>
</dbReference>
<evidence type="ECO:0008006" key="8">
    <source>
        <dbReference type="Google" id="ProtNLM"/>
    </source>
</evidence>
<dbReference type="PANTHER" id="PTHR11010:SF96">
    <property type="entry name" value="LYSOSOMAL PRO-X CARBOXYPEPTIDASE-LIKE ISOFORM X1"/>
    <property type="match status" value="1"/>
</dbReference>
<reference evidence="7" key="1">
    <citation type="journal article" date="2024" name="IScience">
        <title>Strigolactones Initiate the Formation of Haustorium-like Structures in Castilleja.</title>
        <authorList>
            <person name="Buerger M."/>
            <person name="Peterson D."/>
            <person name="Chory J."/>
        </authorList>
    </citation>
    <scope>NUCLEOTIDE SEQUENCE [LARGE SCALE GENOMIC DNA]</scope>
</reference>
<dbReference type="Pfam" id="PF05577">
    <property type="entry name" value="Peptidase_S28"/>
    <property type="match status" value="1"/>
</dbReference>
<keyword evidence="5" id="KW-0325">Glycoprotein</keyword>
<evidence type="ECO:0000256" key="5">
    <source>
        <dbReference type="ARBA" id="ARBA00023180"/>
    </source>
</evidence>
<gene>
    <name evidence="6" type="ORF">CASFOL_034908</name>
</gene>
<evidence type="ECO:0000256" key="2">
    <source>
        <dbReference type="ARBA" id="ARBA00022670"/>
    </source>
</evidence>
<keyword evidence="4" id="KW-0378">Hydrolase</keyword>
<comment type="caution">
    <text evidence="6">The sequence shown here is derived from an EMBL/GenBank/DDBJ whole genome shotgun (WGS) entry which is preliminary data.</text>
</comment>
<keyword evidence="7" id="KW-1185">Reference proteome</keyword>
<evidence type="ECO:0000256" key="1">
    <source>
        <dbReference type="ARBA" id="ARBA00011079"/>
    </source>
</evidence>
<dbReference type="InterPro" id="IPR029058">
    <property type="entry name" value="AB_hydrolase_fold"/>
</dbReference>
<organism evidence="6 7">
    <name type="scientific">Castilleja foliolosa</name>
    <dbReference type="NCBI Taxonomy" id="1961234"/>
    <lineage>
        <taxon>Eukaryota</taxon>
        <taxon>Viridiplantae</taxon>
        <taxon>Streptophyta</taxon>
        <taxon>Embryophyta</taxon>
        <taxon>Tracheophyta</taxon>
        <taxon>Spermatophyta</taxon>
        <taxon>Magnoliopsida</taxon>
        <taxon>eudicotyledons</taxon>
        <taxon>Gunneridae</taxon>
        <taxon>Pentapetalae</taxon>
        <taxon>asterids</taxon>
        <taxon>lamiids</taxon>
        <taxon>Lamiales</taxon>
        <taxon>Orobanchaceae</taxon>
        <taxon>Pedicularideae</taxon>
        <taxon>Castillejinae</taxon>
        <taxon>Castilleja</taxon>
    </lineage>
</organism>
<dbReference type="PANTHER" id="PTHR11010">
    <property type="entry name" value="PROTEASE S28 PRO-X CARBOXYPEPTIDASE-RELATED"/>
    <property type="match status" value="1"/>
</dbReference>
<protein>
    <recommendedName>
        <fullName evidence="8">Lysosomal Pro-X carboxypeptidase</fullName>
    </recommendedName>
</protein>
<evidence type="ECO:0000313" key="6">
    <source>
        <dbReference type="EMBL" id="KAL3619996.1"/>
    </source>
</evidence>
<sequence>MAPLTLRMILLFQLYPLLLTYVLLQTISTFPHKIPRLSLHHEDALNYLRRYEDNLIPKAITDDYNISYYTQTLDHFNYARLSYATFTQRYAISSKYWGGARNNSPIFAYLGDEQSMEDDFKAVGFLNENAPYFKSLSVFIEHRFYGKSRPAGSMEEALNNERLRGYFNSAQAIADYAEILLHIKQQFSALYSPIIVVGGSYGGMLASWFRLKYPHIALGALASSAPILYFDDITPQNGYDSIVTKDFKEISNNCYETIRKSWAEIDRLASERKGLSNLSQRFNTCSPLKNSDELKDFLESIYATAAQYDAPPSYPVSIVCKGIDGAPKNTDIVGRIFAGLVAYGRNKTTCFDINKYNTPSESDIGWGWQECSEIVMPMGRGENDTMFPASPFNLTQYSEVCKSIYGVPPRPHWVTTNYGGKDIKLVLKSFGSNIIFSNGLRDPYSSGGVLYNISKSIVAVTTLNGSHCLDILPASETDPEWLITQRKIELEIINGWLTNYYFDLWALKK</sequence>
<dbReference type="GO" id="GO:0006508">
    <property type="term" value="P:proteolysis"/>
    <property type="evidence" value="ECO:0007669"/>
    <property type="project" value="UniProtKB-KW"/>
</dbReference>
<evidence type="ECO:0000313" key="7">
    <source>
        <dbReference type="Proteomes" id="UP001632038"/>
    </source>
</evidence>
<dbReference type="Proteomes" id="UP001632038">
    <property type="component" value="Unassembled WGS sequence"/>
</dbReference>
<name>A0ABD3BSC3_9LAMI</name>
<evidence type="ECO:0000256" key="4">
    <source>
        <dbReference type="ARBA" id="ARBA00022801"/>
    </source>
</evidence>
<dbReference type="Gene3D" id="3.40.50.1820">
    <property type="entry name" value="alpha/beta hydrolase"/>
    <property type="match status" value="1"/>
</dbReference>
<proteinExistence type="inferred from homology"/>
<dbReference type="InterPro" id="IPR042269">
    <property type="entry name" value="Ser_carbopepase_S28_SKS"/>
</dbReference>
<dbReference type="Gene3D" id="1.20.120.980">
    <property type="entry name" value="Serine carboxypeptidase S28, SKS domain"/>
    <property type="match status" value="1"/>
</dbReference>
<accession>A0ABD3BSC3</accession>
<dbReference type="EMBL" id="JAVIJP010000066">
    <property type="protein sequence ID" value="KAL3619996.1"/>
    <property type="molecule type" value="Genomic_DNA"/>
</dbReference>